<accession>A0A4D6LV23</accession>
<dbReference type="PIRSF" id="PIRSF002703">
    <property type="entry name" value="Thaumatin"/>
    <property type="match status" value="1"/>
</dbReference>
<evidence type="ECO:0000256" key="2">
    <source>
        <dbReference type="PIRSR" id="PIRSR002703-1"/>
    </source>
</evidence>
<proteinExistence type="inferred from homology"/>
<keyword evidence="2" id="KW-1015">Disulfide bond</keyword>
<dbReference type="SUPFAM" id="SSF49870">
    <property type="entry name" value="Osmotin, thaumatin-like protein"/>
    <property type="match status" value="1"/>
</dbReference>
<feature type="disulfide bond" evidence="2">
    <location>
        <begin position="35"/>
        <end position="232"/>
    </location>
</feature>
<dbReference type="PRINTS" id="PR00347">
    <property type="entry name" value="THAUMATIN"/>
</dbReference>
<evidence type="ECO:0000313" key="4">
    <source>
        <dbReference type="EMBL" id="QCD92283.1"/>
    </source>
</evidence>
<dbReference type="InterPro" id="IPR037176">
    <property type="entry name" value="Osmotin/thaumatin-like_sf"/>
</dbReference>
<dbReference type="SMART" id="SM00205">
    <property type="entry name" value="THN"/>
    <property type="match status" value="1"/>
</dbReference>
<gene>
    <name evidence="4" type="ORF">DEO72_LG5g345</name>
</gene>
<feature type="signal peptide" evidence="3">
    <location>
        <begin position="1"/>
        <end position="21"/>
    </location>
</feature>
<evidence type="ECO:0000313" key="5">
    <source>
        <dbReference type="Proteomes" id="UP000501690"/>
    </source>
</evidence>
<keyword evidence="3" id="KW-0732">Signal</keyword>
<protein>
    <submittedName>
        <fullName evidence="4">Thaumatin</fullName>
    </submittedName>
</protein>
<dbReference type="AlphaFoldDB" id="A0A4D6LV23"/>
<name>A0A4D6LV23_VIGUN</name>
<dbReference type="Gene3D" id="2.60.110.10">
    <property type="entry name" value="Thaumatin"/>
    <property type="match status" value="1"/>
</dbReference>
<feature type="disulfide bond" evidence="2">
    <location>
        <begin position="151"/>
        <end position="222"/>
    </location>
</feature>
<dbReference type="Proteomes" id="UP000501690">
    <property type="component" value="Linkage Group LG5"/>
</dbReference>
<evidence type="ECO:0000256" key="3">
    <source>
        <dbReference type="SAM" id="SignalP"/>
    </source>
</evidence>
<evidence type="ECO:0000256" key="1">
    <source>
        <dbReference type="ARBA" id="ARBA00010607"/>
    </source>
</evidence>
<feature type="disulfide bond" evidence="2">
    <location>
        <begin position="156"/>
        <end position="204"/>
    </location>
</feature>
<sequence>MLRSIFTLFFTLFLFFEISVPKPWASAGLTLSNQCSYPVWPGIQSSPGKPVVSRGGLFLAPKQELFITLPQVWSGLFWARTGCTFNAAGEGKCVTGDCGSKLYCNGLGGAMPATIARLAYDDHDLYNVSFVDGYNVPITITPYTGPDDYKCHYVGCKKDLSALCPAGLQVHSPDNKTVVACKSPCENSKTCGPNEYSRIFKKACPKAYTSPSDKEPSSIVPCADASYIVTFCPTSKK</sequence>
<feature type="disulfide bond" evidence="2">
    <location>
        <begin position="83"/>
        <end position="93"/>
    </location>
</feature>
<dbReference type="Pfam" id="PF00314">
    <property type="entry name" value="Thaumatin"/>
    <property type="match status" value="1"/>
</dbReference>
<feature type="disulfide bond" evidence="2">
    <location>
        <begin position="164"/>
        <end position="181"/>
    </location>
</feature>
<dbReference type="PANTHER" id="PTHR31048">
    <property type="entry name" value="OS03G0233200 PROTEIN"/>
    <property type="match status" value="1"/>
</dbReference>
<reference evidence="4 5" key="1">
    <citation type="submission" date="2019-04" db="EMBL/GenBank/DDBJ databases">
        <title>An improved genome assembly and genetic linkage map for asparagus bean, Vigna unguiculata ssp. sesquipedialis.</title>
        <authorList>
            <person name="Xia Q."/>
            <person name="Zhang R."/>
            <person name="Dong Y."/>
        </authorList>
    </citation>
    <scope>NUCLEOTIDE SEQUENCE [LARGE SCALE GENOMIC DNA]</scope>
    <source>
        <tissue evidence="4">Leaf</tissue>
    </source>
</reference>
<dbReference type="EMBL" id="CP039349">
    <property type="protein sequence ID" value="QCD92283.1"/>
    <property type="molecule type" value="Genomic_DNA"/>
</dbReference>
<feature type="disulfide bond" evidence="2">
    <location>
        <begin position="98"/>
        <end position="104"/>
    </location>
</feature>
<dbReference type="PROSITE" id="PS51367">
    <property type="entry name" value="THAUMATIN_2"/>
    <property type="match status" value="1"/>
</dbReference>
<keyword evidence="5" id="KW-1185">Reference proteome</keyword>
<dbReference type="InterPro" id="IPR001938">
    <property type="entry name" value="Thaumatin"/>
</dbReference>
<comment type="similarity">
    <text evidence="1">Belongs to the thaumatin family.</text>
</comment>
<feature type="chain" id="PRO_5020030031" evidence="3">
    <location>
        <begin position="22"/>
        <end position="237"/>
    </location>
</feature>
<organism evidence="4 5">
    <name type="scientific">Vigna unguiculata</name>
    <name type="common">Cowpea</name>
    <dbReference type="NCBI Taxonomy" id="3917"/>
    <lineage>
        <taxon>Eukaryota</taxon>
        <taxon>Viridiplantae</taxon>
        <taxon>Streptophyta</taxon>
        <taxon>Embryophyta</taxon>
        <taxon>Tracheophyta</taxon>
        <taxon>Spermatophyta</taxon>
        <taxon>Magnoliopsida</taxon>
        <taxon>eudicotyledons</taxon>
        <taxon>Gunneridae</taxon>
        <taxon>Pentapetalae</taxon>
        <taxon>rosids</taxon>
        <taxon>fabids</taxon>
        <taxon>Fabales</taxon>
        <taxon>Fabaceae</taxon>
        <taxon>Papilionoideae</taxon>
        <taxon>50 kb inversion clade</taxon>
        <taxon>NPAAA clade</taxon>
        <taxon>indigoferoid/millettioid clade</taxon>
        <taxon>Phaseoleae</taxon>
        <taxon>Vigna</taxon>
    </lineage>
</organism>